<dbReference type="KEGG" id="lbc:LACBIDRAFT_299184"/>
<protein>
    <submittedName>
        <fullName evidence="1">Predicted protein</fullName>
    </submittedName>
</protein>
<organism evidence="2">
    <name type="scientific">Laccaria bicolor (strain S238N-H82 / ATCC MYA-4686)</name>
    <name type="common">Bicoloured deceiver</name>
    <name type="synonym">Laccaria laccata var. bicolor</name>
    <dbReference type="NCBI Taxonomy" id="486041"/>
    <lineage>
        <taxon>Eukaryota</taxon>
        <taxon>Fungi</taxon>
        <taxon>Dikarya</taxon>
        <taxon>Basidiomycota</taxon>
        <taxon>Agaricomycotina</taxon>
        <taxon>Agaricomycetes</taxon>
        <taxon>Agaricomycetidae</taxon>
        <taxon>Agaricales</taxon>
        <taxon>Agaricineae</taxon>
        <taxon>Hydnangiaceae</taxon>
        <taxon>Laccaria</taxon>
    </lineage>
</organism>
<sequence>MMIATRDCQCTIQPNILKSPSTTSFPSSPQHPCPILTAFILEIFIGYAPSPFPATCPLIDHTSWGQDPRTTNEHVSHGPLIKLQGMKPSSLPFHHVVKGDFASC</sequence>
<accession>B0E3M4</accession>
<dbReference type="Proteomes" id="UP000001194">
    <property type="component" value="Unassembled WGS sequence"/>
</dbReference>
<name>B0E3M4_LACBS</name>
<evidence type="ECO:0000313" key="1">
    <source>
        <dbReference type="EMBL" id="EDQ98555.1"/>
    </source>
</evidence>
<dbReference type="GeneID" id="6086444"/>
<keyword evidence="2" id="KW-1185">Reference proteome</keyword>
<evidence type="ECO:0000313" key="2">
    <source>
        <dbReference type="Proteomes" id="UP000001194"/>
    </source>
</evidence>
<dbReference type="HOGENOM" id="CLU_2250623_0_0_1"/>
<dbReference type="InParanoid" id="B0E3M4"/>
<dbReference type="AlphaFoldDB" id="B0E3M4"/>
<gene>
    <name evidence="1" type="ORF">LACBIDRAFT_299184</name>
</gene>
<reference evidence="1 2" key="1">
    <citation type="journal article" date="2008" name="Nature">
        <title>The genome of Laccaria bicolor provides insights into mycorrhizal symbiosis.</title>
        <authorList>
            <person name="Martin F."/>
            <person name="Aerts A."/>
            <person name="Ahren D."/>
            <person name="Brun A."/>
            <person name="Danchin E.G.J."/>
            <person name="Duchaussoy F."/>
            <person name="Gibon J."/>
            <person name="Kohler A."/>
            <person name="Lindquist E."/>
            <person name="Pereda V."/>
            <person name="Salamov A."/>
            <person name="Shapiro H.J."/>
            <person name="Wuyts J."/>
            <person name="Blaudez D."/>
            <person name="Buee M."/>
            <person name="Brokstein P."/>
            <person name="Canbaeck B."/>
            <person name="Cohen D."/>
            <person name="Courty P.E."/>
            <person name="Coutinho P.M."/>
            <person name="Delaruelle C."/>
            <person name="Detter J.C."/>
            <person name="Deveau A."/>
            <person name="DiFazio S."/>
            <person name="Duplessis S."/>
            <person name="Fraissinet-Tachet L."/>
            <person name="Lucic E."/>
            <person name="Frey-Klett P."/>
            <person name="Fourrey C."/>
            <person name="Feussner I."/>
            <person name="Gay G."/>
            <person name="Grimwood J."/>
            <person name="Hoegger P.J."/>
            <person name="Jain P."/>
            <person name="Kilaru S."/>
            <person name="Labbe J."/>
            <person name="Lin Y.C."/>
            <person name="Legue V."/>
            <person name="Le Tacon F."/>
            <person name="Marmeisse R."/>
            <person name="Melayah D."/>
            <person name="Montanini B."/>
            <person name="Muratet M."/>
            <person name="Nehls U."/>
            <person name="Niculita-Hirzel H."/>
            <person name="Oudot-Le Secq M.P."/>
            <person name="Peter M."/>
            <person name="Quesneville H."/>
            <person name="Rajashekar B."/>
            <person name="Reich M."/>
            <person name="Rouhier N."/>
            <person name="Schmutz J."/>
            <person name="Yin T."/>
            <person name="Chalot M."/>
            <person name="Henrissat B."/>
            <person name="Kuees U."/>
            <person name="Lucas S."/>
            <person name="Van de Peer Y."/>
            <person name="Podila G.K."/>
            <person name="Polle A."/>
            <person name="Pukkila P.J."/>
            <person name="Richardson P.M."/>
            <person name="Rouze P."/>
            <person name="Sanders I.R."/>
            <person name="Stajich J.E."/>
            <person name="Tunlid A."/>
            <person name="Tuskan G."/>
            <person name="Grigoriev I.V."/>
        </authorList>
    </citation>
    <scope>NUCLEOTIDE SEQUENCE [LARGE SCALE GENOMIC DNA]</scope>
    <source>
        <strain evidence="2">S238N-H82 / ATCC MYA-4686</strain>
    </source>
</reference>
<dbReference type="EMBL" id="DS547244">
    <property type="protein sequence ID" value="EDQ98555.1"/>
    <property type="molecule type" value="Genomic_DNA"/>
</dbReference>
<dbReference type="RefSeq" id="XP_001890790.1">
    <property type="nucleotide sequence ID" value="XM_001890755.1"/>
</dbReference>
<proteinExistence type="predicted"/>